<dbReference type="InterPro" id="IPR009086">
    <property type="entry name" value="Bacteriocin_AS48"/>
</dbReference>
<protein>
    <submittedName>
        <fullName evidence="7">Circularin A/uberolysin family circular bacteriocin</fullName>
    </submittedName>
</protein>
<evidence type="ECO:0000256" key="1">
    <source>
        <dbReference type="ARBA" id="ARBA00004613"/>
    </source>
</evidence>
<dbReference type="SUPFAM" id="SSF47869">
    <property type="entry name" value="Bacteriocin AS-48"/>
    <property type="match status" value="1"/>
</dbReference>
<name>A0ABC9SSI1_BACCE</name>
<feature type="transmembrane region" description="Helical" evidence="6">
    <location>
        <begin position="63"/>
        <end position="92"/>
    </location>
</feature>
<evidence type="ECO:0000256" key="4">
    <source>
        <dbReference type="ARBA" id="ARBA00023022"/>
    </source>
</evidence>
<keyword evidence="6" id="KW-1133">Transmembrane helix</keyword>
<dbReference type="InterPro" id="IPR020038">
    <property type="entry name" value="Circ_bacteriocin"/>
</dbReference>
<keyword evidence="6" id="KW-0812">Transmembrane</keyword>
<feature type="transmembrane region" description="Helical" evidence="6">
    <location>
        <begin position="12"/>
        <end position="33"/>
    </location>
</feature>
<comment type="subcellular location">
    <subcellularLocation>
        <location evidence="1">Secreted</location>
    </subcellularLocation>
</comment>
<comment type="caution">
    <text evidence="7">The sequence shown here is derived from an EMBL/GenBank/DDBJ whole genome shotgun (WGS) entry which is preliminary data.</text>
</comment>
<organism evidence="7 8">
    <name type="scientific">Bacillus cereus TIAC219</name>
    <dbReference type="NCBI Taxonomy" id="718222"/>
    <lineage>
        <taxon>Bacteria</taxon>
        <taxon>Bacillati</taxon>
        <taxon>Bacillota</taxon>
        <taxon>Bacilli</taxon>
        <taxon>Bacillales</taxon>
        <taxon>Bacillaceae</taxon>
        <taxon>Bacillus</taxon>
        <taxon>Bacillus cereus group</taxon>
    </lineage>
</organism>
<evidence type="ECO:0000313" key="8">
    <source>
        <dbReference type="Proteomes" id="UP000014060"/>
    </source>
</evidence>
<gene>
    <name evidence="7" type="ORF">IAY_05628</name>
</gene>
<reference evidence="7 8" key="1">
    <citation type="submission" date="2013-01" db="EMBL/GenBank/DDBJ databases">
        <title>The Genome Sequence of Bacillus cereus TIAC219.</title>
        <authorList>
            <consortium name="The Broad Institute Genome Sequencing Platform"/>
            <consortium name="The Broad Institute Genome Sequencing Center for Infectious Disease"/>
            <person name="Feldgarden M."/>
            <person name="Van der Auwera G.A."/>
            <person name="Mahillon J."/>
            <person name="Duprez V."/>
            <person name="Timmery S."/>
            <person name="Mattelet C."/>
            <person name="Dierick K."/>
            <person name="Sun M."/>
            <person name="Yu Z."/>
            <person name="Zhu L."/>
            <person name="Hu X."/>
            <person name="Shank E.B."/>
            <person name="Swiecicka I."/>
            <person name="Hansen B.M."/>
            <person name="Andrup L."/>
            <person name="Walker B."/>
            <person name="Young S.K."/>
            <person name="Zeng Q."/>
            <person name="Gargeya S."/>
            <person name="Fitzgerald M."/>
            <person name="Haas B."/>
            <person name="Abouelleil A."/>
            <person name="Alvarado L."/>
            <person name="Arachchi H.M."/>
            <person name="Berlin A.M."/>
            <person name="Chapman S.B."/>
            <person name="Dewar J."/>
            <person name="Goldberg J."/>
            <person name="Griggs A."/>
            <person name="Gujja S."/>
            <person name="Hansen M."/>
            <person name="Howarth C."/>
            <person name="Imamovic A."/>
            <person name="Larimer J."/>
            <person name="McCowan C."/>
            <person name="Murphy C."/>
            <person name="Neiman D."/>
            <person name="Pearson M."/>
            <person name="Priest M."/>
            <person name="Roberts A."/>
            <person name="Saif S."/>
            <person name="Shea T."/>
            <person name="Sisk P."/>
            <person name="Sykes S."/>
            <person name="Wortman J."/>
            <person name="Nusbaum C."/>
            <person name="Birren B."/>
        </authorList>
    </citation>
    <scope>NUCLEOTIDE SEQUENCE [LARGE SCALE GENOMIC DNA]</scope>
    <source>
        <strain evidence="7 8">TIAC219</strain>
    </source>
</reference>
<keyword evidence="3" id="KW-0929">Antimicrobial</keyword>
<keyword evidence="4" id="KW-0044">Antibiotic</keyword>
<accession>A0ABC9SSI1</accession>
<dbReference type="Gene3D" id="1.20.225.10">
    <property type="entry name" value="Bacteriocin AS-48"/>
    <property type="match status" value="1"/>
</dbReference>
<evidence type="ECO:0000256" key="6">
    <source>
        <dbReference type="SAM" id="Phobius"/>
    </source>
</evidence>
<evidence type="ECO:0000256" key="2">
    <source>
        <dbReference type="ARBA" id="ARBA00022525"/>
    </source>
</evidence>
<proteinExistence type="predicted"/>
<dbReference type="AlphaFoldDB" id="A0ABC9SSI1"/>
<evidence type="ECO:0000256" key="3">
    <source>
        <dbReference type="ARBA" id="ARBA00022529"/>
    </source>
</evidence>
<dbReference type="Proteomes" id="UP000014060">
    <property type="component" value="Unassembled WGS sequence"/>
</dbReference>
<sequence length="107" mass="11022">MNHSVKLKAANLGFLLALGIVLLSTYAFLLGMLPEMNLVKEFNIPTSVASAALGYLDVISNAVALAGAIAALGTGGASLIAAAGAQGVKVFLKTMWREKGRKATIAY</sequence>
<keyword evidence="5" id="KW-0078">Bacteriocin</keyword>
<keyword evidence="2" id="KW-0964">Secreted</keyword>
<keyword evidence="6" id="KW-0472">Membrane</keyword>
<evidence type="ECO:0000313" key="7">
    <source>
        <dbReference type="EMBL" id="EOQ58878.1"/>
    </source>
</evidence>
<dbReference type="GO" id="GO:0042742">
    <property type="term" value="P:defense response to bacterium"/>
    <property type="evidence" value="ECO:0007669"/>
    <property type="project" value="UniProtKB-KW"/>
</dbReference>
<dbReference type="RefSeq" id="WP_001016783.1">
    <property type="nucleotide sequence ID" value="NZ_KB976044.1"/>
</dbReference>
<dbReference type="NCBIfam" id="TIGR03651">
    <property type="entry name" value="circ_ocin_uber"/>
    <property type="match status" value="1"/>
</dbReference>
<dbReference type="GO" id="GO:0005576">
    <property type="term" value="C:extracellular region"/>
    <property type="evidence" value="ECO:0007669"/>
    <property type="project" value="UniProtKB-SubCell"/>
</dbReference>
<evidence type="ECO:0000256" key="5">
    <source>
        <dbReference type="ARBA" id="ARBA00023048"/>
    </source>
</evidence>
<dbReference type="EMBL" id="AHCJ01000071">
    <property type="protein sequence ID" value="EOQ58878.1"/>
    <property type="molecule type" value="Genomic_DNA"/>
</dbReference>
<dbReference type="GO" id="GO:0031640">
    <property type="term" value="P:killing of cells of another organism"/>
    <property type="evidence" value="ECO:0007669"/>
    <property type="project" value="UniProtKB-KW"/>
</dbReference>